<name>A0A6C0HHR2_9ZZZZ</name>
<dbReference type="AlphaFoldDB" id="A0A6C0HHR2"/>
<reference evidence="3" key="1">
    <citation type="journal article" date="2020" name="Nature">
        <title>Giant virus diversity and host interactions through global metagenomics.</title>
        <authorList>
            <person name="Schulz F."/>
            <person name="Roux S."/>
            <person name="Paez-Espino D."/>
            <person name="Jungbluth S."/>
            <person name="Walsh D.A."/>
            <person name="Denef V.J."/>
            <person name="McMahon K.D."/>
            <person name="Konstantinidis K.T."/>
            <person name="Eloe-Fadrosh E.A."/>
            <person name="Kyrpides N.C."/>
            <person name="Woyke T."/>
        </authorList>
    </citation>
    <scope>NUCLEOTIDE SEQUENCE</scope>
    <source>
        <strain evidence="3">GVMAG-M-3300023184-105</strain>
    </source>
</reference>
<accession>A0A6C0HHR2</accession>
<evidence type="ECO:0000313" key="3">
    <source>
        <dbReference type="EMBL" id="QHT80029.1"/>
    </source>
</evidence>
<keyword evidence="2" id="KW-1133">Transmembrane helix</keyword>
<feature type="transmembrane region" description="Helical" evidence="2">
    <location>
        <begin position="106"/>
        <end position="124"/>
    </location>
</feature>
<feature type="coiled-coil region" evidence="1">
    <location>
        <begin position="71"/>
        <end position="98"/>
    </location>
</feature>
<evidence type="ECO:0000256" key="1">
    <source>
        <dbReference type="SAM" id="Coils"/>
    </source>
</evidence>
<keyword evidence="2" id="KW-0472">Membrane</keyword>
<evidence type="ECO:0000256" key="2">
    <source>
        <dbReference type="SAM" id="Phobius"/>
    </source>
</evidence>
<organism evidence="3">
    <name type="scientific">viral metagenome</name>
    <dbReference type="NCBI Taxonomy" id="1070528"/>
    <lineage>
        <taxon>unclassified sequences</taxon>
        <taxon>metagenomes</taxon>
        <taxon>organismal metagenomes</taxon>
    </lineage>
</organism>
<keyword evidence="1" id="KW-0175">Coiled coil</keyword>
<keyword evidence="2" id="KW-0812">Transmembrane</keyword>
<protein>
    <submittedName>
        <fullName evidence="3">Uncharacterized protein</fullName>
    </submittedName>
</protein>
<dbReference type="EMBL" id="MN739958">
    <property type="protein sequence ID" value="QHT80029.1"/>
    <property type="molecule type" value="Genomic_DNA"/>
</dbReference>
<proteinExistence type="predicted"/>
<sequence>MPVVEIAYSPNDFYYISSGKYNDIKDICPVYLSDKPRWERDCCTDQSDKSNTEVCPNWDKTKCYEYEVCKNKEYADLVNNLENNNGGANERHSNLQKQYQNEALKTINISASILIITYLSVYFFKA</sequence>